<dbReference type="EMBL" id="MVGC01000069">
    <property type="protein sequence ID" value="RJE24750.1"/>
    <property type="molecule type" value="Genomic_DNA"/>
</dbReference>
<proteinExistence type="predicted"/>
<dbReference type="Proteomes" id="UP000266188">
    <property type="component" value="Unassembled WGS sequence"/>
</dbReference>
<organism evidence="2 3">
    <name type="scientific">Aspergillus sclerotialis</name>
    <dbReference type="NCBI Taxonomy" id="2070753"/>
    <lineage>
        <taxon>Eukaryota</taxon>
        <taxon>Fungi</taxon>
        <taxon>Dikarya</taxon>
        <taxon>Ascomycota</taxon>
        <taxon>Pezizomycotina</taxon>
        <taxon>Eurotiomycetes</taxon>
        <taxon>Eurotiomycetidae</taxon>
        <taxon>Eurotiales</taxon>
        <taxon>Aspergillaceae</taxon>
        <taxon>Aspergillus</taxon>
        <taxon>Aspergillus subgen. Polypaecilum</taxon>
    </lineage>
</organism>
<comment type="caution">
    <text evidence="2">The sequence shown here is derived from an EMBL/GenBank/DDBJ whole genome shotgun (WGS) entry which is preliminary data.</text>
</comment>
<feature type="compositionally biased region" description="Low complexity" evidence="1">
    <location>
        <begin position="193"/>
        <end position="204"/>
    </location>
</feature>
<evidence type="ECO:0000256" key="1">
    <source>
        <dbReference type="SAM" id="MobiDB-lite"/>
    </source>
</evidence>
<sequence length="218" mass="24626">MNQLNVASSFTVSPNIGNRLLAVLQGRRIAGTLDLELPTDITRSVYQTNIDTALQWLRENYPYDEDAAIIARIEREEREEEEKLIRRAEQLGLYKPQSGSYENELGENDDISGKSVLKEARKQNEARRREEEERDRREWLEGEAQDRAKLQHQIQQNTALQKAQESAITEGMDITSYFILLSSLSTYNICSAASGGSKGTSSPGMDSKTPSARYELGH</sequence>
<dbReference type="STRING" id="2070753.A0A3A2ZPX7"/>
<keyword evidence="3" id="KW-1185">Reference proteome</keyword>
<name>A0A3A2ZPX7_9EURO</name>
<feature type="region of interest" description="Disordered" evidence="1">
    <location>
        <begin position="193"/>
        <end position="218"/>
    </location>
</feature>
<reference evidence="3" key="1">
    <citation type="submission" date="2017-02" db="EMBL/GenBank/DDBJ databases">
        <authorList>
            <person name="Tafer H."/>
            <person name="Lopandic K."/>
        </authorList>
    </citation>
    <scope>NUCLEOTIDE SEQUENCE [LARGE SCALE GENOMIC DNA]</scope>
    <source>
        <strain evidence="3">CBS 366.77</strain>
    </source>
</reference>
<feature type="region of interest" description="Disordered" evidence="1">
    <location>
        <begin position="97"/>
        <end position="138"/>
    </location>
</feature>
<protein>
    <submittedName>
        <fullName evidence="2">Rhomboid family</fullName>
    </submittedName>
</protein>
<dbReference type="AlphaFoldDB" id="A0A3A2ZPX7"/>
<dbReference type="OrthoDB" id="10260614at2759"/>
<feature type="compositionally biased region" description="Basic and acidic residues" evidence="1">
    <location>
        <begin position="116"/>
        <end position="138"/>
    </location>
</feature>
<evidence type="ECO:0000313" key="3">
    <source>
        <dbReference type="Proteomes" id="UP000266188"/>
    </source>
</evidence>
<accession>A0A3A2ZPX7</accession>
<evidence type="ECO:0000313" key="2">
    <source>
        <dbReference type="EMBL" id="RJE24750.1"/>
    </source>
</evidence>
<gene>
    <name evidence="2" type="ORF">PHISCL_02895</name>
</gene>